<reference evidence="2 3" key="1">
    <citation type="submission" date="2019-03" db="EMBL/GenBank/DDBJ databases">
        <title>Draft Genome Sequence of Duganella callidus sp. nov., a Novel Duganella Species Isolated from Cultivated Soil.</title>
        <authorList>
            <person name="Raths R."/>
            <person name="Peta V."/>
            <person name="Bucking H."/>
        </authorList>
    </citation>
    <scope>NUCLEOTIDE SEQUENCE [LARGE SCALE GENOMIC DNA]</scope>
    <source>
        <strain evidence="2 3">DN04</strain>
    </source>
</reference>
<feature type="domain" description="ABM" evidence="1">
    <location>
        <begin position="3"/>
        <end position="91"/>
    </location>
</feature>
<dbReference type="Proteomes" id="UP000297729">
    <property type="component" value="Unassembled WGS sequence"/>
</dbReference>
<dbReference type="PANTHER" id="PTHR33336">
    <property type="entry name" value="QUINOL MONOOXYGENASE YGIN-RELATED"/>
    <property type="match status" value="1"/>
</dbReference>
<evidence type="ECO:0000313" key="2">
    <source>
        <dbReference type="EMBL" id="TFW19582.1"/>
    </source>
</evidence>
<dbReference type="InterPro" id="IPR050744">
    <property type="entry name" value="AI-2_Isomerase_LsrG"/>
</dbReference>
<proteinExistence type="predicted"/>
<sequence>MTVKITALLPARPGQADALKELLLGMAPHCRAEPGNLRWDVWQDHADPGRFVLDELYRDHAAVAAHRETPHFKHYLSKIADLAERTAVVSDPLDVA</sequence>
<accession>A0A4Y9SEU9</accession>
<dbReference type="Pfam" id="PF03992">
    <property type="entry name" value="ABM"/>
    <property type="match status" value="1"/>
</dbReference>
<dbReference type="PROSITE" id="PS51725">
    <property type="entry name" value="ABM"/>
    <property type="match status" value="1"/>
</dbReference>
<protein>
    <submittedName>
        <fullName evidence="2">Antibiotic biosynthesis monooxygenase</fullName>
    </submittedName>
</protein>
<gene>
    <name evidence="2" type="ORF">E4L98_16020</name>
</gene>
<name>A0A4Y9SEU9_9BURK</name>
<dbReference type="EMBL" id="SPVG01000166">
    <property type="protein sequence ID" value="TFW19582.1"/>
    <property type="molecule type" value="Genomic_DNA"/>
</dbReference>
<keyword evidence="3" id="KW-1185">Reference proteome</keyword>
<evidence type="ECO:0000313" key="3">
    <source>
        <dbReference type="Proteomes" id="UP000297729"/>
    </source>
</evidence>
<dbReference type="OrthoDB" id="9812192at2"/>
<dbReference type="GO" id="GO:0004497">
    <property type="term" value="F:monooxygenase activity"/>
    <property type="evidence" value="ECO:0007669"/>
    <property type="project" value="UniProtKB-KW"/>
</dbReference>
<dbReference type="Gene3D" id="3.30.70.100">
    <property type="match status" value="1"/>
</dbReference>
<dbReference type="InterPro" id="IPR011008">
    <property type="entry name" value="Dimeric_a/b-barrel"/>
</dbReference>
<organism evidence="2 3">
    <name type="scientific">Duganella callida</name>
    <dbReference type="NCBI Taxonomy" id="2561932"/>
    <lineage>
        <taxon>Bacteria</taxon>
        <taxon>Pseudomonadati</taxon>
        <taxon>Pseudomonadota</taxon>
        <taxon>Betaproteobacteria</taxon>
        <taxon>Burkholderiales</taxon>
        <taxon>Oxalobacteraceae</taxon>
        <taxon>Telluria group</taxon>
        <taxon>Duganella</taxon>
    </lineage>
</organism>
<keyword evidence="2" id="KW-0503">Monooxygenase</keyword>
<keyword evidence="2" id="KW-0560">Oxidoreductase</keyword>
<dbReference type="AlphaFoldDB" id="A0A4Y9SEU9"/>
<dbReference type="InterPro" id="IPR007138">
    <property type="entry name" value="ABM_dom"/>
</dbReference>
<evidence type="ECO:0000259" key="1">
    <source>
        <dbReference type="PROSITE" id="PS51725"/>
    </source>
</evidence>
<dbReference type="PANTHER" id="PTHR33336:SF3">
    <property type="entry name" value="ABM DOMAIN-CONTAINING PROTEIN"/>
    <property type="match status" value="1"/>
</dbReference>
<dbReference type="SUPFAM" id="SSF54909">
    <property type="entry name" value="Dimeric alpha+beta barrel"/>
    <property type="match status" value="1"/>
</dbReference>
<dbReference type="RefSeq" id="WP_135202556.1">
    <property type="nucleotide sequence ID" value="NZ_SPVG01000166.1"/>
</dbReference>
<comment type="caution">
    <text evidence="2">The sequence shown here is derived from an EMBL/GenBank/DDBJ whole genome shotgun (WGS) entry which is preliminary data.</text>
</comment>